<comment type="catalytic activity">
    <reaction evidence="9">
        <text>N-terminal L-prolyl-L-prolyl-L-lysyl-[protein] + 2 S-adenosyl-L-methionine = N-terminal N,N-dimethyl-L-prolyl-L-prolyl-L-lysyl-[protein] + 2 S-adenosyl-L-homocysteine + 2 H(+)</text>
        <dbReference type="Rhea" id="RHEA:54736"/>
        <dbReference type="Rhea" id="RHEA-COMP:13787"/>
        <dbReference type="Rhea" id="RHEA-COMP:13974"/>
        <dbReference type="ChEBI" id="CHEBI:15378"/>
        <dbReference type="ChEBI" id="CHEBI:57856"/>
        <dbReference type="ChEBI" id="CHEBI:59789"/>
        <dbReference type="ChEBI" id="CHEBI:138059"/>
        <dbReference type="ChEBI" id="CHEBI:138318"/>
        <dbReference type="EC" id="2.1.1.244"/>
    </reaction>
</comment>
<dbReference type="OrthoDB" id="1298661at2759"/>
<keyword evidence="3" id="KW-0808">Transferase</keyword>
<evidence type="ECO:0000313" key="12">
    <source>
        <dbReference type="EMBL" id="KKP06481.1"/>
    </source>
</evidence>
<dbReference type="InterPro" id="IPR029063">
    <property type="entry name" value="SAM-dependent_MTases_sf"/>
</dbReference>
<evidence type="ECO:0000256" key="5">
    <source>
        <dbReference type="ARBA" id="ARBA00039112"/>
    </source>
</evidence>
<dbReference type="Pfam" id="PF05891">
    <property type="entry name" value="Methyltransf_PK"/>
    <property type="match status" value="1"/>
</dbReference>
<protein>
    <recommendedName>
        <fullName evidence="6">Alpha N-terminal protein methyltransferase 1</fullName>
        <ecNumber evidence="5">2.1.1.244</ecNumber>
    </recommendedName>
    <alternativeName>
        <fullName evidence="7">X-Pro-Lys N-terminal protein methyltransferase 1</fullName>
    </alternativeName>
</protein>
<evidence type="ECO:0000256" key="3">
    <source>
        <dbReference type="ARBA" id="ARBA00022679"/>
    </source>
</evidence>
<feature type="binding site" evidence="11">
    <location>
        <begin position="124"/>
        <end position="125"/>
    </location>
    <ligand>
        <name>S-adenosyl-L-methionine</name>
        <dbReference type="ChEBI" id="CHEBI:59789"/>
    </ligand>
</feature>
<name>A0A0F9XP79_TRIHA</name>
<dbReference type="Proteomes" id="UP000034112">
    <property type="component" value="Unassembled WGS sequence"/>
</dbReference>
<feature type="binding site" evidence="11">
    <location>
        <position position="79"/>
    </location>
    <ligand>
        <name>S-adenosyl-L-methionine</name>
        <dbReference type="ChEBI" id="CHEBI:59789"/>
    </ligand>
</feature>
<proteinExistence type="inferred from homology"/>
<sequence length="240" mass="26668">MSNPDDSTPADSFISKEDGLKYWEGISADVNGMLGGIPAVQGFHGILRTDLQGSRTFLAKLGIGSKNGRHKVINALEGGAGIGRVTEGLLLPIAEQVDVVEPVAKFTAELQNKPGVRTVSNVGLQDWQPTEDVRYDLIWVQWCVGHLTDIQLVEFLGRCQEVLNPDGIICLKENQSTKGYDDFDEEDSSVTREDTKFRSIFEQANLKLIATELQRGFPETGNIDKRLDRLNRENACEERY</sequence>
<dbReference type="PIRSF" id="PIRSF016958">
    <property type="entry name" value="DUF858_MeTrfase_lik"/>
    <property type="match status" value="1"/>
</dbReference>
<evidence type="ECO:0000313" key="13">
    <source>
        <dbReference type="Proteomes" id="UP000034112"/>
    </source>
</evidence>
<dbReference type="OMA" id="ETYYCFN"/>
<comment type="catalytic activity">
    <reaction evidence="8">
        <text>N-terminal L-seryl-L-prolyl-L-lysyl-[protein] + 3 S-adenosyl-L-methionine = N-terminal N,N,N-trimethyl-L-seryl-L-prolyl-L-lysyl-[protein] + 3 S-adenosyl-L-homocysteine + 3 H(+)</text>
        <dbReference type="Rhea" id="RHEA:54724"/>
        <dbReference type="Rhea" id="RHEA-COMP:13789"/>
        <dbReference type="Rhea" id="RHEA-COMP:13973"/>
        <dbReference type="ChEBI" id="CHEBI:15378"/>
        <dbReference type="ChEBI" id="CHEBI:57856"/>
        <dbReference type="ChEBI" id="CHEBI:59789"/>
        <dbReference type="ChEBI" id="CHEBI:138061"/>
        <dbReference type="ChEBI" id="CHEBI:138317"/>
        <dbReference type="EC" id="2.1.1.244"/>
    </reaction>
</comment>
<keyword evidence="2" id="KW-0489">Methyltransferase</keyword>
<accession>A0A0F9XP79</accession>
<evidence type="ECO:0000256" key="2">
    <source>
        <dbReference type="ARBA" id="ARBA00022603"/>
    </source>
</evidence>
<dbReference type="AlphaFoldDB" id="A0A0F9XP79"/>
<dbReference type="Gene3D" id="3.40.50.150">
    <property type="entry name" value="Vaccinia Virus protein VP39"/>
    <property type="match status" value="1"/>
</dbReference>
<evidence type="ECO:0000256" key="7">
    <source>
        <dbReference type="ARBA" id="ARBA00043129"/>
    </source>
</evidence>
<dbReference type="SUPFAM" id="SSF53335">
    <property type="entry name" value="S-adenosyl-L-methionine-dependent methyltransferases"/>
    <property type="match status" value="1"/>
</dbReference>
<dbReference type="CDD" id="cd02440">
    <property type="entry name" value="AdoMet_MTases"/>
    <property type="match status" value="1"/>
</dbReference>
<comment type="catalytic activity">
    <reaction evidence="10">
        <text>N-terminal L-alanyl-L-prolyl-L-lysyl-[protein] + 3 S-adenosyl-L-methionine = N-terminal N,N,N-trimethyl-L-alanyl-L-prolyl-L-lysyl-[protein] + 3 S-adenosyl-L-homocysteine + 3 H(+)</text>
        <dbReference type="Rhea" id="RHEA:54712"/>
        <dbReference type="Rhea" id="RHEA-COMP:13785"/>
        <dbReference type="Rhea" id="RHEA-COMP:13971"/>
        <dbReference type="ChEBI" id="CHEBI:15378"/>
        <dbReference type="ChEBI" id="CHEBI:57856"/>
        <dbReference type="ChEBI" id="CHEBI:59789"/>
        <dbReference type="ChEBI" id="CHEBI:138057"/>
        <dbReference type="ChEBI" id="CHEBI:138315"/>
        <dbReference type="EC" id="2.1.1.244"/>
    </reaction>
</comment>
<dbReference type="PANTHER" id="PTHR12753">
    <property type="entry name" value="AD-003 - RELATED"/>
    <property type="match status" value="1"/>
</dbReference>
<evidence type="ECO:0000256" key="4">
    <source>
        <dbReference type="ARBA" id="ARBA00022691"/>
    </source>
</evidence>
<comment type="similarity">
    <text evidence="1">Belongs to the methyltransferase superfamily. NTM1 family.</text>
</comment>
<evidence type="ECO:0000256" key="6">
    <source>
        <dbReference type="ARBA" id="ARBA00039449"/>
    </source>
</evidence>
<feature type="binding site" evidence="11">
    <location>
        <position position="141"/>
    </location>
    <ligand>
        <name>S-adenosyl-L-methionine</name>
        <dbReference type="ChEBI" id="CHEBI:59789"/>
    </ligand>
</feature>
<dbReference type="EMBL" id="JOKZ01000025">
    <property type="protein sequence ID" value="KKP06481.1"/>
    <property type="molecule type" value="Genomic_DNA"/>
</dbReference>
<dbReference type="GO" id="GO:0032259">
    <property type="term" value="P:methylation"/>
    <property type="evidence" value="ECO:0007669"/>
    <property type="project" value="UniProtKB-KW"/>
</dbReference>
<dbReference type="GO" id="GO:0071885">
    <property type="term" value="F:N-terminal protein N-methyltransferase activity"/>
    <property type="evidence" value="ECO:0007669"/>
    <property type="project" value="UniProtKB-EC"/>
</dbReference>
<reference evidence="13" key="1">
    <citation type="journal article" date="2015" name="Genome Announc.">
        <title>Draft whole-genome sequence of the biocontrol agent Trichoderma harzianum T6776.</title>
        <authorList>
            <person name="Baroncelli R."/>
            <person name="Piaggeschi G."/>
            <person name="Fiorini L."/>
            <person name="Bertolini E."/>
            <person name="Zapparata A."/>
            <person name="Pe M.E."/>
            <person name="Sarrocco S."/>
            <person name="Vannacci G."/>
        </authorList>
    </citation>
    <scope>NUCLEOTIDE SEQUENCE [LARGE SCALE GENOMIC DNA]</scope>
    <source>
        <strain evidence="13">T6776</strain>
    </source>
</reference>
<feature type="binding site" evidence="11">
    <location>
        <position position="84"/>
    </location>
    <ligand>
        <name>S-adenosyl-L-methionine</name>
        <dbReference type="ChEBI" id="CHEBI:59789"/>
    </ligand>
</feature>
<dbReference type="PANTHER" id="PTHR12753:SF0">
    <property type="entry name" value="ALPHA N-TERMINAL PROTEIN METHYLTRANSFERASE 1"/>
    <property type="match status" value="1"/>
</dbReference>
<dbReference type="InterPro" id="IPR008576">
    <property type="entry name" value="MeTrfase_NTM1"/>
</dbReference>
<evidence type="ECO:0000256" key="1">
    <source>
        <dbReference type="ARBA" id="ARBA00009059"/>
    </source>
</evidence>
<evidence type="ECO:0000256" key="11">
    <source>
        <dbReference type="PIRSR" id="PIRSR016958-1"/>
    </source>
</evidence>
<dbReference type="GO" id="GO:0005737">
    <property type="term" value="C:cytoplasm"/>
    <property type="evidence" value="ECO:0007669"/>
    <property type="project" value="TreeGrafter"/>
</dbReference>
<dbReference type="EC" id="2.1.1.244" evidence="5"/>
<evidence type="ECO:0000256" key="10">
    <source>
        <dbReference type="ARBA" id="ARBA00048167"/>
    </source>
</evidence>
<evidence type="ECO:0000256" key="9">
    <source>
        <dbReference type="ARBA" id="ARBA00047885"/>
    </source>
</evidence>
<comment type="caution">
    <text evidence="12">The sequence shown here is derived from an EMBL/GenBank/DDBJ whole genome shotgun (WGS) entry which is preliminary data.</text>
</comment>
<evidence type="ECO:0000256" key="8">
    <source>
        <dbReference type="ARBA" id="ARBA00047306"/>
    </source>
</evidence>
<organism evidence="12 13">
    <name type="scientific">Trichoderma harzianum</name>
    <name type="common">Hypocrea lixii</name>
    <dbReference type="NCBI Taxonomy" id="5544"/>
    <lineage>
        <taxon>Eukaryota</taxon>
        <taxon>Fungi</taxon>
        <taxon>Dikarya</taxon>
        <taxon>Ascomycota</taxon>
        <taxon>Pezizomycotina</taxon>
        <taxon>Sordariomycetes</taxon>
        <taxon>Hypocreomycetidae</taxon>
        <taxon>Hypocreales</taxon>
        <taxon>Hypocreaceae</taxon>
        <taxon>Trichoderma</taxon>
    </lineage>
</organism>
<gene>
    <name evidence="12" type="ORF">THAR02_01439</name>
</gene>
<keyword evidence="4 11" id="KW-0949">S-adenosyl-L-methionine</keyword>